<dbReference type="NCBIfam" id="TIGR00099">
    <property type="entry name" value="Cof-subfamily"/>
    <property type="match status" value="1"/>
</dbReference>
<evidence type="ECO:0000313" key="2">
    <source>
        <dbReference type="Proteomes" id="UP000430975"/>
    </source>
</evidence>
<dbReference type="Gene3D" id="3.40.50.1000">
    <property type="entry name" value="HAD superfamily/HAD-like"/>
    <property type="match status" value="1"/>
</dbReference>
<dbReference type="PANTHER" id="PTHR10000:SF55">
    <property type="entry name" value="5-AMINO-6-(5-PHOSPHO-D-RIBITYLAMINO)URACIL PHOSPHATASE YCSE"/>
    <property type="match status" value="1"/>
</dbReference>
<dbReference type="PANTHER" id="PTHR10000">
    <property type="entry name" value="PHOSPHOSERINE PHOSPHATASE"/>
    <property type="match status" value="1"/>
</dbReference>
<dbReference type="Gene3D" id="3.30.1240.10">
    <property type="match status" value="1"/>
</dbReference>
<organism evidence="1 2">
    <name type="scientific">Fundicoccus ignavus</name>
    <dbReference type="NCBI Taxonomy" id="2664442"/>
    <lineage>
        <taxon>Bacteria</taxon>
        <taxon>Bacillati</taxon>
        <taxon>Bacillota</taxon>
        <taxon>Bacilli</taxon>
        <taxon>Lactobacillales</taxon>
        <taxon>Aerococcaceae</taxon>
        <taxon>Fundicoccus</taxon>
    </lineage>
</organism>
<dbReference type="GO" id="GO:0016791">
    <property type="term" value="F:phosphatase activity"/>
    <property type="evidence" value="ECO:0007669"/>
    <property type="project" value="TreeGrafter"/>
</dbReference>
<dbReference type="GO" id="GO:0005829">
    <property type="term" value="C:cytosol"/>
    <property type="evidence" value="ECO:0007669"/>
    <property type="project" value="TreeGrafter"/>
</dbReference>
<dbReference type="InterPro" id="IPR006379">
    <property type="entry name" value="HAD-SF_hydro_IIB"/>
</dbReference>
<reference evidence="1 2" key="1">
    <citation type="submission" date="2019-11" db="EMBL/GenBank/DDBJ databases">
        <title>Characterisation of Fundicoccus ignavus gen. nov. sp. nov., a novel genus of the family Aerococcaceae isolated from bulk tank milk.</title>
        <authorList>
            <person name="Siebert A."/>
            <person name="Huptas C."/>
            <person name="Wenning M."/>
            <person name="Scherer S."/>
            <person name="Doll E.V."/>
        </authorList>
    </citation>
    <scope>NUCLEOTIDE SEQUENCE [LARGE SCALE GENOMIC DNA]</scope>
    <source>
        <strain evidence="1 2">WS4759</strain>
    </source>
</reference>
<evidence type="ECO:0000313" key="1">
    <source>
        <dbReference type="EMBL" id="MRI86067.1"/>
    </source>
</evidence>
<dbReference type="GO" id="GO:0000287">
    <property type="term" value="F:magnesium ion binding"/>
    <property type="evidence" value="ECO:0007669"/>
    <property type="project" value="TreeGrafter"/>
</dbReference>
<dbReference type="Pfam" id="PF08282">
    <property type="entry name" value="Hydrolase_3"/>
    <property type="match status" value="1"/>
</dbReference>
<dbReference type="SFLD" id="SFLDG01140">
    <property type="entry name" value="C2.B:_Phosphomannomutase_and_P"/>
    <property type="match status" value="1"/>
</dbReference>
<dbReference type="RefSeq" id="WP_153863846.1">
    <property type="nucleotide sequence ID" value="NZ_WJQS01000008.1"/>
</dbReference>
<dbReference type="Proteomes" id="UP000430975">
    <property type="component" value="Unassembled WGS sequence"/>
</dbReference>
<dbReference type="CDD" id="cd07516">
    <property type="entry name" value="HAD_Pase"/>
    <property type="match status" value="1"/>
</dbReference>
<comment type="caution">
    <text evidence="1">The sequence shown here is derived from an EMBL/GenBank/DDBJ whole genome shotgun (WGS) entry which is preliminary data.</text>
</comment>
<dbReference type="InterPro" id="IPR000150">
    <property type="entry name" value="Cof"/>
</dbReference>
<dbReference type="SUPFAM" id="SSF56784">
    <property type="entry name" value="HAD-like"/>
    <property type="match status" value="1"/>
</dbReference>
<proteinExistence type="predicted"/>
<accession>A0A6I2GE18</accession>
<dbReference type="InterPro" id="IPR023214">
    <property type="entry name" value="HAD_sf"/>
</dbReference>
<dbReference type="EMBL" id="WJQS01000008">
    <property type="protein sequence ID" value="MRI86067.1"/>
    <property type="molecule type" value="Genomic_DNA"/>
</dbReference>
<dbReference type="InterPro" id="IPR036412">
    <property type="entry name" value="HAD-like_sf"/>
</dbReference>
<keyword evidence="2" id="KW-1185">Reference proteome</keyword>
<dbReference type="NCBIfam" id="TIGR01484">
    <property type="entry name" value="HAD-SF-IIB"/>
    <property type="match status" value="1"/>
</dbReference>
<keyword evidence="1" id="KW-0378">Hydrolase</keyword>
<dbReference type="AlphaFoldDB" id="A0A6I2GE18"/>
<dbReference type="PROSITE" id="PS01229">
    <property type="entry name" value="COF_2"/>
    <property type="match status" value="1"/>
</dbReference>
<name>A0A6I2GE18_9LACT</name>
<gene>
    <name evidence="1" type="ORF">GIY09_09345</name>
</gene>
<dbReference type="PROSITE" id="PS01228">
    <property type="entry name" value="COF_1"/>
    <property type="match status" value="1"/>
</dbReference>
<dbReference type="SFLD" id="SFLDS00003">
    <property type="entry name" value="Haloacid_Dehalogenase"/>
    <property type="match status" value="1"/>
</dbReference>
<protein>
    <submittedName>
        <fullName evidence="1">Cof-type HAD-IIB family hydrolase</fullName>
    </submittedName>
</protein>
<sequence length="291" mass="31791">MIKLFASDMDGTLLNENHVISDRTAAAIKKLQETTDIEFIIATGRSFKSASVLTQAQDIYCRMINLNGASIHEKDGTLTDSNPLLTDTVLSVIQHLDTLAIDYAVSTPNNYYVADYEGFIKRIAHFMNVSHEEVLAAADGTDEVTNAQLLAHYGDVKPITEMELTKENPALKLLLFSSNADLLSQVRQHLSNFSDLDVTSSAADNIEVTHINAQKGLAVEAYAKSQGYTLDEVATIGDSLNDRSMLQMAKHSYAMDNAPDHIKAMAQNIAPANTIDGVAIILEQLIAEYAK</sequence>